<dbReference type="RefSeq" id="WP_244824083.1">
    <property type="nucleotide sequence ID" value="NZ_CP112998.1"/>
</dbReference>
<dbReference type="GO" id="GO:0030170">
    <property type="term" value="F:pyridoxal phosphate binding"/>
    <property type="evidence" value="ECO:0007669"/>
    <property type="project" value="InterPro"/>
</dbReference>
<dbReference type="InterPro" id="IPR015424">
    <property type="entry name" value="PyrdxlP-dep_Trfase"/>
</dbReference>
<evidence type="ECO:0000313" key="5">
    <source>
        <dbReference type="Proteomes" id="UP001164653"/>
    </source>
</evidence>
<evidence type="ECO:0000256" key="1">
    <source>
        <dbReference type="ARBA" id="ARBA00001933"/>
    </source>
</evidence>
<dbReference type="InterPro" id="IPR015422">
    <property type="entry name" value="PyrdxlP-dep_Trfase_small"/>
</dbReference>
<organism evidence="4 5">
    <name type="scientific">Dyadobacter pollutisoli</name>
    <dbReference type="NCBI Taxonomy" id="2910158"/>
    <lineage>
        <taxon>Bacteria</taxon>
        <taxon>Pseudomonadati</taxon>
        <taxon>Bacteroidota</taxon>
        <taxon>Cytophagia</taxon>
        <taxon>Cytophagales</taxon>
        <taxon>Spirosomataceae</taxon>
        <taxon>Dyadobacter</taxon>
    </lineage>
</organism>
<dbReference type="Pfam" id="PF00155">
    <property type="entry name" value="Aminotran_1_2"/>
    <property type="match status" value="1"/>
</dbReference>
<dbReference type="Gene3D" id="3.40.640.10">
    <property type="entry name" value="Type I PLP-dependent aspartate aminotransferase-like (Major domain)"/>
    <property type="match status" value="1"/>
</dbReference>
<dbReference type="GO" id="GO:0008483">
    <property type="term" value="F:transaminase activity"/>
    <property type="evidence" value="ECO:0007669"/>
    <property type="project" value="UniProtKB-KW"/>
</dbReference>
<name>A0A9E8NB12_9BACT</name>
<dbReference type="Gene3D" id="3.90.1150.10">
    <property type="entry name" value="Aspartate Aminotransferase, domain 1"/>
    <property type="match status" value="1"/>
</dbReference>
<evidence type="ECO:0000259" key="3">
    <source>
        <dbReference type="Pfam" id="PF00155"/>
    </source>
</evidence>
<keyword evidence="5" id="KW-1185">Reference proteome</keyword>
<comment type="cofactor">
    <cofactor evidence="1">
        <name>pyridoxal 5'-phosphate</name>
        <dbReference type="ChEBI" id="CHEBI:597326"/>
    </cofactor>
</comment>
<accession>A0A9E8NB12</accession>
<sequence>MAIFQTNNLPGRTVLTSDGTEYLWFSGTDYLGMGHNEDFRRYLFEGINLYGTHFGSSRNNSLRLDVFHEAEDLFAEFVGADSSLLISSGMLAGQLVMKEIENVLKETAAHSNVIYHYAPRVHPAIWGKDYASNETLWNSWAASIIALINNSSKDTVHIICTDATGSPMVEAFDFSIFNRLNDPDHVWLIIDESHSVGVSGANGRGVGYVLNAPLKSKAIFLSSLNKALGIPGGVIWGSEDITALLRKSPWFAGASPPAPAYAYTLKRLLETNVFASSLSKLTANIDYLNKQMLASDLFVSLPGYPVMCSKNTDLFDHLLKNGIMASCFSYPLPTDAPITRLAISSIHQKEDLDRLAEVCTLFKRS</sequence>
<evidence type="ECO:0000256" key="2">
    <source>
        <dbReference type="ARBA" id="ARBA00022679"/>
    </source>
</evidence>
<dbReference type="InterPro" id="IPR050087">
    <property type="entry name" value="AON_synthase_class-II"/>
</dbReference>
<dbReference type="InterPro" id="IPR004839">
    <property type="entry name" value="Aminotransferase_I/II_large"/>
</dbReference>
<proteinExistence type="predicted"/>
<dbReference type="AlphaFoldDB" id="A0A9E8NB12"/>
<protein>
    <submittedName>
        <fullName evidence="4">Aminotransferase class I/II-fold pyridoxal phosphate-dependent enzyme</fullName>
    </submittedName>
</protein>
<feature type="domain" description="Aminotransferase class I/classII large" evidence="3">
    <location>
        <begin position="25"/>
        <end position="357"/>
    </location>
</feature>
<dbReference type="KEGG" id="dpf:ON006_25600"/>
<dbReference type="SUPFAM" id="SSF53383">
    <property type="entry name" value="PLP-dependent transferases"/>
    <property type="match status" value="1"/>
</dbReference>
<dbReference type="PANTHER" id="PTHR13693:SF3">
    <property type="entry name" value="LD36009P"/>
    <property type="match status" value="1"/>
</dbReference>
<dbReference type="InterPro" id="IPR015421">
    <property type="entry name" value="PyrdxlP-dep_Trfase_major"/>
</dbReference>
<evidence type="ECO:0000313" key="4">
    <source>
        <dbReference type="EMBL" id="WAC11097.1"/>
    </source>
</evidence>
<keyword evidence="4" id="KW-0032">Aminotransferase</keyword>
<dbReference type="Proteomes" id="UP001164653">
    <property type="component" value="Chromosome"/>
</dbReference>
<gene>
    <name evidence="4" type="ORF">ON006_25600</name>
</gene>
<reference evidence="4" key="1">
    <citation type="submission" date="2022-11" db="EMBL/GenBank/DDBJ databases">
        <title>Dyadobacter pollutisoli sp. nov., isolated from plastic dumped soil.</title>
        <authorList>
            <person name="Kim J.M."/>
            <person name="Kim K.R."/>
            <person name="Lee J.K."/>
            <person name="Hao L."/>
            <person name="Jeon C.O."/>
        </authorList>
    </citation>
    <scope>NUCLEOTIDE SEQUENCE</scope>
    <source>
        <strain evidence="4">U1</strain>
    </source>
</reference>
<keyword evidence="2" id="KW-0808">Transferase</keyword>
<dbReference type="EMBL" id="CP112998">
    <property type="protein sequence ID" value="WAC11097.1"/>
    <property type="molecule type" value="Genomic_DNA"/>
</dbReference>
<dbReference type="PANTHER" id="PTHR13693">
    <property type="entry name" value="CLASS II AMINOTRANSFERASE/8-AMINO-7-OXONONANOATE SYNTHASE"/>
    <property type="match status" value="1"/>
</dbReference>